<organism evidence="7 8">
    <name type="scientific">Labrys miyagiensis</name>
    <dbReference type="NCBI Taxonomy" id="346912"/>
    <lineage>
        <taxon>Bacteria</taxon>
        <taxon>Pseudomonadati</taxon>
        <taxon>Pseudomonadota</taxon>
        <taxon>Alphaproteobacteria</taxon>
        <taxon>Hyphomicrobiales</taxon>
        <taxon>Xanthobacteraceae</taxon>
        <taxon>Labrys</taxon>
    </lineage>
</organism>
<feature type="transmembrane region" description="Helical" evidence="6">
    <location>
        <begin position="192"/>
        <end position="217"/>
    </location>
</feature>
<reference evidence="8" key="1">
    <citation type="journal article" date="2019" name="Int. J. Syst. Evol. Microbiol.">
        <title>The Global Catalogue of Microorganisms (GCM) 10K type strain sequencing project: providing services to taxonomists for standard genome sequencing and annotation.</title>
        <authorList>
            <consortium name="The Broad Institute Genomics Platform"/>
            <consortium name="The Broad Institute Genome Sequencing Center for Infectious Disease"/>
            <person name="Wu L."/>
            <person name="Ma J."/>
        </authorList>
    </citation>
    <scope>NUCLEOTIDE SEQUENCE [LARGE SCALE GENOMIC DNA]</scope>
    <source>
        <strain evidence="8">NBRC 101365</strain>
    </source>
</reference>
<feature type="transmembrane region" description="Helical" evidence="6">
    <location>
        <begin position="276"/>
        <end position="297"/>
    </location>
</feature>
<feature type="transmembrane region" description="Helical" evidence="6">
    <location>
        <begin position="78"/>
        <end position="98"/>
    </location>
</feature>
<feature type="transmembrane region" description="Helical" evidence="6">
    <location>
        <begin position="105"/>
        <end position="125"/>
    </location>
</feature>
<feature type="transmembrane region" description="Helical" evidence="6">
    <location>
        <begin position="253"/>
        <end position="270"/>
    </location>
</feature>
<keyword evidence="2" id="KW-1003">Cell membrane</keyword>
<name>A0ABQ6CHL3_9HYPH</name>
<dbReference type="Pfam" id="PF02653">
    <property type="entry name" value="BPD_transp_2"/>
    <property type="match status" value="1"/>
</dbReference>
<feature type="transmembrane region" description="Helical" evidence="6">
    <location>
        <begin position="145"/>
        <end position="171"/>
    </location>
</feature>
<evidence type="ECO:0000256" key="4">
    <source>
        <dbReference type="ARBA" id="ARBA00022989"/>
    </source>
</evidence>
<evidence type="ECO:0000256" key="3">
    <source>
        <dbReference type="ARBA" id="ARBA00022692"/>
    </source>
</evidence>
<keyword evidence="3 6" id="KW-0812">Transmembrane</keyword>
<evidence type="ECO:0000256" key="2">
    <source>
        <dbReference type="ARBA" id="ARBA00022475"/>
    </source>
</evidence>
<feature type="transmembrane region" description="Helical" evidence="6">
    <location>
        <begin position="229"/>
        <end position="246"/>
    </location>
</feature>
<keyword evidence="4 6" id="KW-1133">Transmembrane helix</keyword>
<evidence type="ECO:0000256" key="6">
    <source>
        <dbReference type="SAM" id="Phobius"/>
    </source>
</evidence>
<protein>
    <submittedName>
        <fullName evidence="7">Sugar transporter permease</fullName>
    </submittedName>
</protein>
<evidence type="ECO:0000256" key="1">
    <source>
        <dbReference type="ARBA" id="ARBA00004651"/>
    </source>
</evidence>
<feature type="transmembrane region" description="Helical" evidence="6">
    <location>
        <begin position="26"/>
        <end position="47"/>
    </location>
</feature>
<dbReference type="InterPro" id="IPR001851">
    <property type="entry name" value="ABC_transp_permease"/>
</dbReference>
<keyword evidence="7" id="KW-0762">Sugar transport</keyword>
<keyword evidence="7" id="KW-0813">Transport</keyword>
<dbReference type="EMBL" id="BSPC01000024">
    <property type="protein sequence ID" value="GLS19655.1"/>
    <property type="molecule type" value="Genomic_DNA"/>
</dbReference>
<comment type="caution">
    <text evidence="7">The sequence shown here is derived from an EMBL/GenBank/DDBJ whole genome shotgun (WGS) entry which is preliminary data.</text>
</comment>
<evidence type="ECO:0000313" key="7">
    <source>
        <dbReference type="EMBL" id="GLS19655.1"/>
    </source>
</evidence>
<dbReference type="CDD" id="cd06579">
    <property type="entry name" value="TM_PBP1_transp_AraH_like"/>
    <property type="match status" value="1"/>
</dbReference>
<gene>
    <name evidence="7" type="ORF">GCM10007874_26720</name>
</gene>
<comment type="subcellular location">
    <subcellularLocation>
        <location evidence="1">Cell membrane</location>
        <topology evidence="1">Multi-pass membrane protein</topology>
    </subcellularLocation>
</comment>
<evidence type="ECO:0000313" key="8">
    <source>
        <dbReference type="Proteomes" id="UP001156882"/>
    </source>
</evidence>
<dbReference type="PANTHER" id="PTHR32196">
    <property type="entry name" value="ABC TRANSPORTER PERMEASE PROTEIN YPHD-RELATED-RELATED"/>
    <property type="match status" value="1"/>
</dbReference>
<dbReference type="Proteomes" id="UP001156882">
    <property type="component" value="Unassembled WGS sequence"/>
</dbReference>
<keyword evidence="5 6" id="KW-0472">Membrane</keyword>
<sequence>MLCVLLGAIAVVLVLFAPNFFKIQNGINIIVQASTLGILAIGMAFVMIGGGIDLSMPANMALAAVLGAMYMAAGFNPLVGTLVMIVSGIAIGLLNGFAVAYLRMIPFVVTLAMLTVVTGVTIWVTNSVSVAVNSDAFYSVFLASLYRIPVSVAVLIVCGTIATAIMSATVYGRWLYAVGINREAARVARVPIQVVMGASYAFAGLMAGLTAVLLTARLGSASAAMGSDGVVLDTISACVVGGISIYGGVGRPLGAIIGAILITLISNALNMLGVSYYFSLMIKGAVIVLFIFADNYAKAR</sequence>
<accession>A0ABQ6CHL3</accession>
<proteinExistence type="predicted"/>
<evidence type="ECO:0000256" key="5">
    <source>
        <dbReference type="ARBA" id="ARBA00023136"/>
    </source>
</evidence>
<keyword evidence="8" id="KW-1185">Reference proteome</keyword>